<feature type="region of interest" description="Disordered" evidence="2">
    <location>
        <begin position="1"/>
        <end position="72"/>
    </location>
</feature>
<name>A0A841H2T9_9BACT</name>
<evidence type="ECO:0000256" key="2">
    <source>
        <dbReference type="SAM" id="MobiDB-lite"/>
    </source>
</evidence>
<dbReference type="Pfam" id="PF01464">
    <property type="entry name" value="SLT"/>
    <property type="match status" value="1"/>
</dbReference>
<dbReference type="InterPro" id="IPR023346">
    <property type="entry name" value="Lysozyme-like_dom_sf"/>
</dbReference>
<organism evidence="4 5">
    <name type="scientific">Longimicrobium terrae</name>
    <dbReference type="NCBI Taxonomy" id="1639882"/>
    <lineage>
        <taxon>Bacteria</taxon>
        <taxon>Pseudomonadati</taxon>
        <taxon>Gemmatimonadota</taxon>
        <taxon>Longimicrobiia</taxon>
        <taxon>Longimicrobiales</taxon>
        <taxon>Longimicrobiaceae</taxon>
        <taxon>Longimicrobium</taxon>
    </lineage>
</organism>
<dbReference type="CDD" id="cd16896">
    <property type="entry name" value="LT_Slt70-like"/>
    <property type="match status" value="1"/>
</dbReference>
<evidence type="ECO:0000259" key="3">
    <source>
        <dbReference type="Pfam" id="PF01464"/>
    </source>
</evidence>
<dbReference type="SUPFAM" id="SSF53955">
    <property type="entry name" value="Lysozyme-like"/>
    <property type="match status" value="1"/>
</dbReference>
<dbReference type="EMBL" id="JACHIA010000013">
    <property type="protein sequence ID" value="MBB6072169.1"/>
    <property type="molecule type" value="Genomic_DNA"/>
</dbReference>
<comment type="caution">
    <text evidence="4">The sequence shown here is derived from an EMBL/GenBank/DDBJ whole genome shotgun (WGS) entry which is preliminary data.</text>
</comment>
<dbReference type="RefSeq" id="WP_170032237.1">
    <property type="nucleotide sequence ID" value="NZ_JABDTL010000001.1"/>
</dbReference>
<comment type="similarity">
    <text evidence="1">Belongs to the transglycosylase Slt family.</text>
</comment>
<dbReference type="PANTHER" id="PTHR37423">
    <property type="entry name" value="SOLUBLE LYTIC MUREIN TRANSGLYCOSYLASE-RELATED"/>
    <property type="match status" value="1"/>
</dbReference>
<evidence type="ECO:0000313" key="5">
    <source>
        <dbReference type="Proteomes" id="UP000582837"/>
    </source>
</evidence>
<reference evidence="4 5" key="1">
    <citation type="submission" date="2020-08" db="EMBL/GenBank/DDBJ databases">
        <title>Genomic Encyclopedia of Type Strains, Phase IV (KMG-IV): sequencing the most valuable type-strain genomes for metagenomic binning, comparative biology and taxonomic classification.</title>
        <authorList>
            <person name="Goeker M."/>
        </authorList>
    </citation>
    <scope>NUCLEOTIDE SEQUENCE [LARGE SCALE GENOMIC DNA]</scope>
    <source>
        <strain evidence="4 5">DSM 29007</strain>
    </source>
</reference>
<dbReference type="Proteomes" id="UP000582837">
    <property type="component" value="Unassembled WGS sequence"/>
</dbReference>
<gene>
    <name evidence="4" type="ORF">HNQ61_003831</name>
</gene>
<dbReference type="InterPro" id="IPR008258">
    <property type="entry name" value="Transglycosylase_SLT_dom_1"/>
</dbReference>
<protein>
    <recommendedName>
        <fullName evidence="3">Transglycosylase SLT domain-containing protein</fullName>
    </recommendedName>
</protein>
<accession>A0A841H2T9</accession>
<proteinExistence type="inferred from homology"/>
<sequence>MHSSRKRPMPWQAAAPVPQHPVGRTRRRFPSASEPAQTPARYRRAFDGAGDRRVTGTRRVNEGIRLPSRGPTSFDRIRRGPLKYGIVGVGVAGIAGPLAIARANEMRNDPTHERQMSVLPEITAPRVLSDHAVGQAWRQARVEAAEVKSTARDEVIQRNVQKYSEYDIPRPLAEDIYDIALQENIDPDVAFGLVRTESAFKNSATSHVGAMGLTQLMPKTAAWLKPGTQPRDLRDQRTNLRIGFKYLNQLMDKYEGDTELALLAYNRGPGTVDRVLKRGGDPDNGYADMVLRNAPAHP</sequence>
<evidence type="ECO:0000256" key="1">
    <source>
        <dbReference type="ARBA" id="ARBA00007734"/>
    </source>
</evidence>
<dbReference type="AlphaFoldDB" id="A0A841H2T9"/>
<dbReference type="Gene3D" id="1.10.530.10">
    <property type="match status" value="1"/>
</dbReference>
<dbReference type="PANTHER" id="PTHR37423:SF2">
    <property type="entry name" value="MEMBRANE-BOUND LYTIC MUREIN TRANSGLYCOSYLASE C"/>
    <property type="match status" value="1"/>
</dbReference>
<keyword evidence="5" id="KW-1185">Reference proteome</keyword>
<feature type="compositionally biased region" description="Basic and acidic residues" evidence="2">
    <location>
        <begin position="44"/>
        <end position="62"/>
    </location>
</feature>
<evidence type="ECO:0000313" key="4">
    <source>
        <dbReference type="EMBL" id="MBB6072169.1"/>
    </source>
</evidence>
<feature type="domain" description="Transglycosylase SLT" evidence="3">
    <location>
        <begin position="180"/>
        <end position="281"/>
    </location>
</feature>